<keyword evidence="4 7" id="KW-0812">Transmembrane</keyword>
<accession>A0A6L9SDA5</accession>
<dbReference type="InterPro" id="IPR036259">
    <property type="entry name" value="MFS_trans_sf"/>
</dbReference>
<feature type="transmembrane region" description="Helical" evidence="7">
    <location>
        <begin position="324"/>
        <end position="343"/>
    </location>
</feature>
<feature type="transmembrane region" description="Helical" evidence="7">
    <location>
        <begin position="127"/>
        <end position="146"/>
    </location>
</feature>
<dbReference type="PANTHER" id="PTHR42718:SF46">
    <property type="entry name" value="BLR6921 PROTEIN"/>
    <property type="match status" value="1"/>
</dbReference>
<feature type="domain" description="Major facilitator superfamily (MFS) profile" evidence="8">
    <location>
        <begin position="4"/>
        <end position="456"/>
    </location>
</feature>
<dbReference type="InterPro" id="IPR020846">
    <property type="entry name" value="MFS_dom"/>
</dbReference>
<feature type="transmembrane region" description="Helical" evidence="7">
    <location>
        <begin position="294"/>
        <end position="312"/>
    </location>
</feature>
<comment type="caution">
    <text evidence="9">The sequence shown here is derived from an EMBL/GenBank/DDBJ whole genome shotgun (WGS) entry which is preliminary data.</text>
</comment>
<keyword evidence="10" id="KW-1185">Reference proteome</keyword>
<keyword evidence="3" id="KW-1003">Cell membrane</keyword>
<evidence type="ECO:0000256" key="2">
    <source>
        <dbReference type="ARBA" id="ARBA00022448"/>
    </source>
</evidence>
<feature type="transmembrane region" description="Helical" evidence="7">
    <location>
        <begin position="349"/>
        <end position="370"/>
    </location>
</feature>
<keyword evidence="6 7" id="KW-0472">Membrane</keyword>
<dbReference type="Proteomes" id="UP000475214">
    <property type="component" value="Unassembled WGS sequence"/>
</dbReference>
<evidence type="ECO:0000259" key="8">
    <source>
        <dbReference type="PROSITE" id="PS50850"/>
    </source>
</evidence>
<reference evidence="9 10" key="1">
    <citation type="submission" date="2020-02" db="EMBL/GenBank/DDBJ databases">
        <authorList>
            <person name="Li X.-J."/>
            <person name="Han X.-M."/>
        </authorList>
    </citation>
    <scope>NUCLEOTIDE SEQUENCE [LARGE SCALE GENOMIC DNA]</scope>
    <source>
        <strain evidence="9 10">CCTCC AB 2017055</strain>
    </source>
</reference>
<evidence type="ECO:0000313" key="10">
    <source>
        <dbReference type="Proteomes" id="UP000475214"/>
    </source>
</evidence>
<evidence type="ECO:0000256" key="7">
    <source>
        <dbReference type="SAM" id="Phobius"/>
    </source>
</evidence>
<dbReference type="PRINTS" id="PR01036">
    <property type="entry name" value="TCRTETB"/>
</dbReference>
<proteinExistence type="predicted"/>
<keyword evidence="2" id="KW-0813">Transport</keyword>
<evidence type="ECO:0000256" key="3">
    <source>
        <dbReference type="ARBA" id="ARBA00022475"/>
    </source>
</evidence>
<feature type="transmembrane region" description="Helical" evidence="7">
    <location>
        <begin position="214"/>
        <end position="237"/>
    </location>
</feature>
<dbReference type="EMBL" id="JAAGOA010000019">
    <property type="protein sequence ID" value="NEE03049.1"/>
    <property type="molecule type" value="Genomic_DNA"/>
</dbReference>
<feature type="transmembrane region" description="Helical" evidence="7">
    <location>
        <begin position="102"/>
        <end position="120"/>
    </location>
</feature>
<organism evidence="9 10">
    <name type="scientific">Phytoactinopolyspora halotolerans</name>
    <dbReference type="NCBI Taxonomy" id="1981512"/>
    <lineage>
        <taxon>Bacteria</taxon>
        <taxon>Bacillati</taxon>
        <taxon>Actinomycetota</taxon>
        <taxon>Actinomycetes</taxon>
        <taxon>Jiangellales</taxon>
        <taxon>Jiangellaceae</taxon>
        <taxon>Phytoactinopolyspora</taxon>
    </lineage>
</organism>
<evidence type="ECO:0000256" key="4">
    <source>
        <dbReference type="ARBA" id="ARBA00022692"/>
    </source>
</evidence>
<protein>
    <submittedName>
        <fullName evidence="9">MFS transporter</fullName>
    </submittedName>
</protein>
<comment type="subcellular location">
    <subcellularLocation>
        <location evidence="1">Cell membrane</location>
        <topology evidence="1">Multi-pass membrane protein</topology>
    </subcellularLocation>
</comment>
<dbReference type="AlphaFoldDB" id="A0A6L9SDA5"/>
<dbReference type="RefSeq" id="WP_163742201.1">
    <property type="nucleotide sequence ID" value="NZ_JAAGOA010000019.1"/>
</dbReference>
<dbReference type="GO" id="GO:0022857">
    <property type="term" value="F:transmembrane transporter activity"/>
    <property type="evidence" value="ECO:0007669"/>
    <property type="project" value="InterPro"/>
</dbReference>
<evidence type="ECO:0000313" key="9">
    <source>
        <dbReference type="EMBL" id="NEE03049.1"/>
    </source>
</evidence>
<gene>
    <name evidence="9" type="ORF">G1H10_23065</name>
</gene>
<feature type="transmembrane region" description="Helical" evidence="7">
    <location>
        <begin position="37"/>
        <end position="58"/>
    </location>
</feature>
<dbReference type="PROSITE" id="PS50850">
    <property type="entry name" value="MFS"/>
    <property type="match status" value="1"/>
</dbReference>
<feature type="transmembrane region" description="Helical" evidence="7">
    <location>
        <begin position="429"/>
        <end position="451"/>
    </location>
</feature>
<evidence type="ECO:0000256" key="1">
    <source>
        <dbReference type="ARBA" id="ARBA00004651"/>
    </source>
</evidence>
<sequence>MRRLLTVLVPAMLLIPIAADMVSLVLPVIAEEFTASTAQVAWVVTGFLLTMAVGVPIYGRIADRYGLRRLFTVALAVFGAGSLICALAPSLLVLVLGRVVTGAGGAAIPVLAIVAAARLLPRDKTAVGVGFIGAAGGAGAAAGPAVGGVFGQLLGWRALFWIMTVAAFALIPAMRRILNDDAPDDARPFDVFGGMLLGLGAGLLLYGVTQAESAGLGSASSLGTVLGGIVLVALFAWRTRTAAHPFVPPSLFTNRGYVAAVAVIFLAMVVNLATLVLVPILVIDVNGLTPGEGSLVMIPGGLALAVLAPVAGRVGARGANEGTVALIGLGMIGASTLFLSTVAVGASPALAGVAVVGLGAGFAFVVTLATSAVSRVLPPEQVGVGVGIFQAAQFLGAGAGPALFGALLSAREAGEHDALNPLYAHDAPAYSDTFLALTLIALLAMVVALTLRKARVTTPAQPATPAKQHAP</sequence>
<feature type="transmembrane region" description="Helical" evidence="7">
    <location>
        <begin position="257"/>
        <end position="282"/>
    </location>
</feature>
<feature type="transmembrane region" description="Helical" evidence="7">
    <location>
        <begin position="382"/>
        <end position="409"/>
    </location>
</feature>
<evidence type="ECO:0000256" key="6">
    <source>
        <dbReference type="ARBA" id="ARBA00023136"/>
    </source>
</evidence>
<dbReference type="Gene3D" id="1.20.1720.10">
    <property type="entry name" value="Multidrug resistance protein D"/>
    <property type="match status" value="1"/>
</dbReference>
<evidence type="ECO:0000256" key="5">
    <source>
        <dbReference type="ARBA" id="ARBA00022989"/>
    </source>
</evidence>
<keyword evidence="5 7" id="KW-1133">Transmembrane helix</keyword>
<feature type="transmembrane region" description="Helical" evidence="7">
    <location>
        <begin position="158"/>
        <end position="177"/>
    </location>
</feature>
<dbReference type="InterPro" id="IPR011701">
    <property type="entry name" value="MFS"/>
</dbReference>
<dbReference type="SUPFAM" id="SSF103473">
    <property type="entry name" value="MFS general substrate transporter"/>
    <property type="match status" value="1"/>
</dbReference>
<feature type="transmembrane region" description="Helical" evidence="7">
    <location>
        <begin position="189"/>
        <end position="208"/>
    </location>
</feature>
<dbReference type="Gene3D" id="1.20.1250.20">
    <property type="entry name" value="MFS general substrate transporter like domains"/>
    <property type="match status" value="1"/>
</dbReference>
<name>A0A6L9SDA5_9ACTN</name>
<dbReference type="GO" id="GO:0005886">
    <property type="term" value="C:plasma membrane"/>
    <property type="evidence" value="ECO:0007669"/>
    <property type="project" value="UniProtKB-SubCell"/>
</dbReference>
<dbReference type="PANTHER" id="PTHR42718">
    <property type="entry name" value="MAJOR FACILITATOR SUPERFAMILY MULTIDRUG TRANSPORTER MFSC"/>
    <property type="match status" value="1"/>
</dbReference>
<feature type="transmembrane region" description="Helical" evidence="7">
    <location>
        <begin position="70"/>
        <end position="96"/>
    </location>
</feature>
<dbReference type="Pfam" id="PF07690">
    <property type="entry name" value="MFS_1"/>
    <property type="match status" value="1"/>
</dbReference>